<accession>A0A9R1XU31</accession>
<feature type="domain" description="TF-B3" evidence="6">
    <location>
        <begin position="209"/>
        <end position="309"/>
    </location>
</feature>
<keyword evidence="8" id="KW-1185">Reference proteome</keyword>
<gene>
    <name evidence="7" type="ORF">LSAT_V11C300136140</name>
</gene>
<dbReference type="PANTHER" id="PTHR31920">
    <property type="entry name" value="B3 DOMAIN-CONTAINING"/>
    <property type="match status" value="1"/>
</dbReference>
<evidence type="ECO:0000256" key="2">
    <source>
        <dbReference type="ARBA" id="ARBA00023015"/>
    </source>
</evidence>
<evidence type="ECO:0000259" key="6">
    <source>
        <dbReference type="PROSITE" id="PS50863"/>
    </source>
</evidence>
<dbReference type="Gene3D" id="2.40.330.10">
    <property type="entry name" value="DNA-binding pseudobarrel domain"/>
    <property type="match status" value="2"/>
</dbReference>
<keyword evidence="4" id="KW-0804">Transcription</keyword>
<dbReference type="InterPro" id="IPR015300">
    <property type="entry name" value="DNA-bd_pseudobarrel_sf"/>
</dbReference>
<dbReference type="PANTHER" id="PTHR31920:SF145">
    <property type="entry name" value="B3 DOMAIN-CONTAINING PROTEIN REM20-LIKE ISOFORM X1"/>
    <property type="match status" value="1"/>
</dbReference>
<dbReference type="InterPro" id="IPR003340">
    <property type="entry name" value="B3_DNA-bd"/>
</dbReference>
<evidence type="ECO:0000256" key="3">
    <source>
        <dbReference type="ARBA" id="ARBA00023125"/>
    </source>
</evidence>
<keyword evidence="5" id="KW-0539">Nucleus</keyword>
<dbReference type="GO" id="GO:0003677">
    <property type="term" value="F:DNA binding"/>
    <property type="evidence" value="ECO:0007669"/>
    <property type="project" value="UniProtKB-KW"/>
</dbReference>
<dbReference type="Pfam" id="PF02362">
    <property type="entry name" value="B3"/>
    <property type="match status" value="2"/>
</dbReference>
<keyword evidence="2" id="KW-0805">Transcription regulation</keyword>
<evidence type="ECO:0000256" key="1">
    <source>
        <dbReference type="ARBA" id="ARBA00004123"/>
    </source>
</evidence>
<evidence type="ECO:0000256" key="5">
    <source>
        <dbReference type="ARBA" id="ARBA00023242"/>
    </source>
</evidence>
<comment type="caution">
    <text evidence="7">The sequence shown here is derived from an EMBL/GenBank/DDBJ whole genome shotgun (WGS) entry which is preliminary data.</text>
</comment>
<dbReference type="Proteomes" id="UP000235145">
    <property type="component" value="Unassembled WGS sequence"/>
</dbReference>
<dbReference type="SUPFAM" id="SSF101936">
    <property type="entry name" value="DNA-binding pseudobarrel domain"/>
    <property type="match status" value="2"/>
</dbReference>
<sequence length="309" mass="35371">MASLTNFFFSADFFFSFPSFVSFAKLGSKPYSILEKPKYNPPHSSLTGLTRVSATAARLIPLRRPPLFLQYGDEASFYKILSSDSEDHLTLPPAFAEKYLEKDNNKRGTVVLKTKSAVEWSVKYFKIKDEYYFMDGWVKFMKDNRLQMGDLLVFSLLSPPPNSIFQVVFYAPNGCVKHQICSSDLPCKEQRSRNGSLESAKSFKSDKPFYSVTMKLSYLGEWGLYVPIRFLKRYLLSNNEMSVNCVLEVSDGRKWGPIKCRDYKTCGKLYGPNWKKFREDNQLGVGDVCVLELMNEMKKVLKVTIFGGC</sequence>
<reference evidence="7 8" key="1">
    <citation type="journal article" date="2017" name="Nat. Commun.">
        <title>Genome assembly with in vitro proximity ligation data and whole-genome triplication in lettuce.</title>
        <authorList>
            <person name="Reyes-Chin-Wo S."/>
            <person name="Wang Z."/>
            <person name="Yang X."/>
            <person name="Kozik A."/>
            <person name="Arikit S."/>
            <person name="Song C."/>
            <person name="Xia L."/>
            <person name="Froenicke L."/>
            <person name="Lavelle D.O."/>
            <person name="Truco M.J."/>
            <person name="Xia R."/>
            <person name="Zhu S."/>
            <person name="Xu C."/>
            <person name="Xu H."/>
            <person name="Xu X."/>
            <person name="Cox K."/>
            <person name="Korf I."/>
            <person name="Meyers B.C."/>
            <person name="Michelmore R.W."/>
        </authorList>
    </citation>
    <scope>NUCLEOTIDE SEQUENCE [LARGE SCALE GENOMIC DNA]</scope>
    <source>
        <strain evidence="8">cv. Salinas</strain>
        <tissue evidence="7">Seedlings</tissue>
    </source>
</reference>
<dbReference type="SMART" id="SM01019">
    <property type="entry name" value="B3"/>
    <property type="match status" value="2"/>
</dbReference>
<dbReference type="GO" id="GO:0005634">
    <property type="term" value="C:nucleus"/>
    <property type="evidence" value="ECO:0007669"/>
    <property type="project" value="UniProtKB-SubCell"/>
</dbReference>
<dbReference type="AlphaFoldDB" id="A0A9R1XU31"/>
<organism evidence="7 8">
    <name type="scientific">Lactuca sativa</name>
    <name type="common">Garden lettuce</name>
    <dbReference type="NCBI Taxonomy" id="4236"/>
    <lineage>
        <taxon>Eukaryota</taxon>
        <taxon>Viridiplantae</taxon>
        <taxon>Streptophyta</taxon>
        <taxon>Embryophyta</taxon>
        <taxon>Tracheophyta</taxon>
        <taxon>Spermatophyta</taxon>
        <taxon>Magnoliopsida</taxon>
        <taxon>eudicotyledons</taxon>
        <taxon>Gunneridae</taxon>
        <taxon>Pentapetalae</taxon>
        <taxon>asterids</taxon>
        <taxon>campanulids</taxon>
        <taxon>Asterales</taxon>
        <taxon>Asteraceae</taxon>
        <taxon>Cichorioideae</taxon>
        <taxon>Cichorieae</taxon>
        <taxon>Lactucinae</taxon>
        <taxon>Lactuca</taxon>
    </lineage>
</organism>
<comment type="subcellular location">
    <subcellularLocation>
        <location evidence="1">Nucleus</location>
    </subcellularLocation>
</comment>
<feature type="domain" description="TF-B3" evidence="6">
    <location>
        <begin position="74"/>
        <end position="173"/>
    </location>
</feature>
<evidence type="ECO:0000313" key="8">
    <source>
        <dbReference type="Proteomes" id="UP000235145"/>
    </source>
</evidence>
<dbReference type="CDD" id="cd10017">
    <property type="entry name" value="B3_DNA"/>
    <property type="match status" value="2"/>
</dbReference>
<evidence type="ECO:0000313" key="7">
    <source>
        <dbReference type="EMBL" id="KAJ0219317.1"/>
    </source>
</evidence>
<name>A0A9R1XU31_LACSA</name>
<evidence type="ECO:0000256" key="4">
    <source>
        <dbReference type="ARBA" id="ARBA00023163"/>
    </source>
</evidence>
<keyword evidence="3" id="KW-0238">DNA-binding</keyword>
<dbReference type="PROSITE" id="PS50863">
    <property type="entry name" value="B3"/>
    <property type="match status" value="2"/>
</dbReference>
<proteinExistence type="predicted"/>
<dbReference type="EMBL" id="NBSK02000003">
    <property type="protein sequence ID" value="KAJ0219317.1"/>
    <property type="molecule type" value="Genomic_DNA"/>
</dbReference>
<dbReference type="InterPro" id="IPR050655">
    <property type="entry name" value="Plant_B3_domain"/>
</dbReference>
<protein>
    <recommendedName>
        <fullName evidence="6">TF-B3 domain-containing protein</fullName>
    </recommendedName>
</protein>